<name>R7YUL2_CONA1</name>
<sequence length="1158" mass="128579">MSFETTTASKSEARAAKDQARDRSFSAAVQPYDNQPSQPTAGHIPRSASYTYFPQVKEPLVDEVPIVRIKGSISEDELAASHNIYADRDSYSSSGSGGSTPENEAVTPLELSTSKRSLDMSKSQQSSKITISKFLLSNGEPRDSAYASANELDGAVQPGFVISKPRSSSRTRNVFRRKSWIPRSQSTSRSTSRSNSPSKAEAEPRQTDDGATNSSWMFSAGRRKSMTGRSRDADHAIAEPNPTAAVSRNGTVASKRPSRPLSALLRSSVAGSDAKSSIPSAPVPALPKSFSTDRLPILPRSHASSERIPPVPRTISSEKIKTLVPEVSRKKDELWSVFRTLESDLHKFHSKSTSLKANVVRVSLLPFLKTYASHPSIQKLRAEDLDRRTVILNKWWTGLLEMLHGRNNQSISGTDRPAILDGITGIMERPEWRLFPSPFCALADRKPSPAMLRSTSTTSLASNASDFLIESVHHNVRNTFVQNLLAQMAFVIDKMSLRNAPASTVSFCGKTCAYAFMFCPGVADVLIKLWNPSTNLMKRVVEENGPLSKNTPRPDDKRMMEAFPPTLHPLRFVSVAKIFRELRKPCSMPLGAAHLQWHGPWTNRWSGRDSDLFYVFVKHYHILVAEFLPPDTTKAERLCVPGMVFVHAQILTNLDATIHRNASQSQAEEPAHGSPTITFDDVLTDPDASATALPLAPSNAVRLMAENRLIMLIRDFLSERSSMYPTARHIFAEAFNDVLKACAKKVSIYDHNACYTLIDFLEEAVVILVRYEHITASSNDMLDWPFWLSVYRRMIESQNTTTEIRLYAFLYSTWNSISNSQQRKADMCFELLLDPKIFESRFNHWCPMVRAYFMRLLCWRLARFDGDADADAAETTILVRLNDRLRSIWSHFLYVRENADSRHELLPSTAPCNPAPGRRLLIIRTDAPLINVSGQFFSFDGAVSPSTTRSSTFMSQTISDSALRPSTGQSDASDSSDMVEDTGKRRWGIFKSLMPGSSKTRSKSRSPDPPSGKVVRTQSVVSQATGTAPATSSAAASASQPDTPQASTHRTFCFKFSLEWVDKRFQAPGNARLFPPRLPLPAQKFLQAQQGTPPNTTPVKPQGDAVNSSKYAGRALAEWALVVNECQNFFERRKNEGVPANRLVETPTLGVEAFRRPG</sequence>
<organism evidence="2 3">
    <name type="scientific">Coniosporium apollinis (strain CBS 100218)</name>
    <name type="common">Rock-inhabiting black yeast</name>
    <dbReference type="NCBI Taxonomy" id="1168221"/>
    <lineage>
        <taxon>Eukaryota</taxon>
        <taxon>Fungi</taxon>
        <taxon>Dikarya</taxon>
        <taxon>Ascomycota</taxon>
        <taxon>Pezizomycotina</taxon>
        <taxon>Dothideomycetes</taxon>
        <taxon>Dothideomycetes incertae sedis</taxon>
        <taxon>Coniosporium</taxon>
    </lineage>
</organism>
<dbReference type="STRING" id="1168221.R7YUL2"/>
<feature type="compositionally biased region" description="Polar residues" evidence="1">
    <location>
        <begin position="1"/>
        <end position="10"/>
    </location>
</feature>
<feature type="compositionally biased region" description="Low complexity" evidence="1">
    <location>
        <begin position="121"/>
        <end position="133"/>
    </location>
</feature>
<dbReference type="PANTHER" id="PTHR37988:SF1">
    <property type="entry name" value="UPF0592 MEMBRANE PROTEIN C7D4.03C"/>
    <property type="match status" value="1"/>
</dbReference>
<keyword evidence="3" id="KW-1185">Reference proteome</keyword>
<reference evidence="3" key="1">
    <citation type="submission" date="2012-06" db="EMBL/GenBank/DDBJ databases">
        <title>The genome sequence of Coniosporium apollinis CBS 100218.</title>
        <authorList>
            <consortium name="The Broad Institute Genome Sequencing Platform"/>
            <person name="Cuomo C."/>
            <person name="Gorbushina A."/>
            <person name="Noack S."/>
            <person name="Walker B."/>
            <person name="Young S.K."/>
            <person name="Zeng Q."/>
            <person name="Gargeya S."/>
            <person name="Fitzgerald M."/>
            <person name="Haas B."/>
            <person name="Abouelleil A."/>
            <person name="Alvarado L."/>
            <person name="Arachchi H.M."/>
            <person name="Berlin A.M."/>
            <person name="Chapman S.B."/>
            <person name="Goldberg J."/>
            <person name="Griggs A."/>
            <person name="Gujja S."/>
            <person name="Hansen M."/>
            <person name="Howarth C."/>
            <person name="Imamovic A."/>
            <person name="Larimer J."/>
            <person name="McCowan C."/>
            <person name="Montmayeur A."/>
            <person name="Murphy C."/>
            <person name="Neiman D."/>
            <person name="Pearson M."/>
            <person name="Priest M."/>
            <person name="Roberts A."/>
            <person name="Saif S."/>
            <person name="Shea T."/>
            <person name="Sisk P."/>
            <person name="Sykes S."/>
            <person name="Wortman J."/>
            <person name="Nusbaum C."/>
            <person name="Birren B."/>
        </authorList>
    </citation>
    <scope>NUCLEOTIDE SEQUENCE [LARGE SCALE GENOMIC DNA]</scope>
    <source>
        <strain evidence="3">CBS 100218</strain>
    </source>
</reference>
<dbReference type="OrthoDB" id="296767at2759"/>
<dbReference type="PANTHER" id="PTHR37988">
    <property type="entry name" value="UPF0592 MEMBRANE PROTEIN C7D4.03C"/>
    <property type="match status" value="1"/>
</dbReference>
<feature type="compositionally biased region" description="Low complexity" evidence="1">
    <location>
        <begin position="1022"/>
        <end position="1047"/>
    </location>
</feature>
<feature type="compositionally biased region" description="Basic and acidic residues" evidence="1">
    <location>
        <begin position="11"/>
        <end position="24"/>
    </location>
</feature>
<dbReference type="Proteomes" id="UP000016924">
    <property type="component" value="Unassembled WGS sequence"/>
</dbReference>
<feature type="compositionally biased region" description="Low complexity" evidence="1">
    <location>
        <begin position="259"/>
        <end position="268"/>
    </location>
</feature>
<dbReference type="Pfam" id="PF08578">
    <property type="entry name" value="DUF1765"/>
    <property type="match status" value="1"/>
</dbReference>
<evidence type="ECO:0000313" key="3">
    <source>
        <dbReference type="Proteomes" id="UP000016924"/>
    </source>
</evidence>
<feature type="region of interest" description="Disordered" evidence="1">
    <location>
        <begin position="85"/>
        <end position="310"/>
    </location>
</feature>
<dbReference type="OMA" id="KTCAYAF"/>
<feature type="compositionally biased region" description="Polar residues" evidence="1">
    <location>
        <begin position="953"/>
        <end position="976"/>
    </location>
</feature>
<evidence type="ECO:0008006" key="4">
    <source>
        <dbReference type="Google" id="ProtNLM"/>
    </source>
</evidence>
<dbReference type="EMBL" id="JH767573">
    <property type="protein sequence ID" value="EON65381.1"/>
    <property type="molecule type" value="Genomic_DNA"/>
</dbReference>
<dbReference type="HOGENOM" id="CLU_003877_1_1_1"/>
<feature type="region of interest" description="Disordered" evidence="1">
    <location>
        <begin position="953"/>
        <end position="1047"/>
    </location>
</feature>
<dbReference type="RefSeq" id="XP_007780698.1">
    <property type="nucleotide sequence ID" value="XM_007782508.1"/>
</dbReference>
<protein>
    <recommendedName>
        <fullName evidence="4">DUF1765-domain-containing protein</fullName>
    </recommendedName>
</protein>
<feature type="compositionally biased region" description="Low complexity" evidence="1">
    <location>
        <begin position="182"/>
        <end position="198"/>
    </location>
</feature>
<feature type="compositionally biased region" description="Basic residues" evidence="1">
    <location>
        <begin position="167"/>
        <end position="180"/>
    </location>
</feature>
<proteinExistence type="predicted"/>
<dbReference type="GeneID" id="19901930"/>
<evidence type="ECO:0000313" key="2">
    <source>
        <dbReference type="EMBL" id="EON65381.1"/>
    </source>
</evidence>
<feature type="region of interest" description="Disordered" evidence="1">
    <location>
        <begin position="1"/>
        <end position="46"/>
    </location>
</feature>
<gene>
    <name evidence="2" type="ORF">W97_04619</name>
</gene>
<dbReference type="eggNOG" id="ENOG502QWKM">
    <property type="taxonomic scope" value="Eukaryota"/>
</dbReference>
<dbReference type="AlphaFoldDB" id="R7YUL2"/>
<dbReference type="InterPro" id="IPR013887">
    <property type="entry name" value="UPF0592"/>
</dbReference>
<evidence type="ECO:0000256" key="1">
    <source>
        <dbReference type="SAM" id="MobiDB-lite"/>
    </source>
</evidence>
<accession>R7YUL2</accession>